<feature type="transmembrane region" description="Helical" evidence="2">
    <location>
        <begin position="590"/>
        <end position="615"/>
    </location>
</feature>
<evidence type="ECO:0000313" key="3">
    <source>
        <dbReference type="EMBL" id="KAF2739130.1"/>
    </source>
</evidence>
<comment type="caution">
    <text evidence="3">The sequence shown here is derived from an EMBL/GenBank/DDBJ whole genome shotgun (WGS) entry which is preliminary data.</text>
</comment>
<dbReference type="Proteomes" id="UP000799444">
    <property type="component" value="Unassembled WGS sequence"/>
</dbReference>
<accession>A0A9P4R6S1</accession>
<dbReference type="AlphaFoldDB" id="A0A9P4R6S1"/>
<organism evidence="3 4">
    <name type="scientific">Polyplosphaeria fusca</name>
    <dbReference type="NCBI Taxonomy" id="682080"/>
    <lineage>
        <taxon>Eukaryota</taxon>
        <taxon>Fungi</taxon>
        <taxon>Dikarya</taxon>
        <taxon>Ascomycota</taxon>
        <taxon>Pezizomycotina</taxon>
        <taxon>Dothideomycetes</taxon>
        <taxon>Pleosporomycetidae</taxon>
        <taxon>Pleosporales</taxon>
        <taxon>Tetraplosphaeriaceae</taxon>
        <taxon>Polyplosphaeria</taxon>
    </lineage>
</organism>
<feature type="compositionally biased region" description="Polar residues" evidence="1">
    <location>
        <begin position="73"/>
        <end position="97"/>
    </location>
</feature>
<feature type="region of interest" description="Disordered" evidence="1">
    <location>
        <begin position="296"/>
        <end position="345"/>
    </location>
</feature>
<keyword evidence="2" id="KW-1133">Transmembrane helix</keyword>
<dbReference type="EMBL" id="ML996105">
    <property type="protein sequence ID" value="KAF2739130.1"/>
    <property type="molecule type" value="Genomic_DNA"/>
</dbReference>
<feature type="compositionally biased region" description="Polar residues" evidence="1">
    <location>
        <begin position="443"/>
        <end position="458"/>
    </location>
</feature>
<evidence type="ECO:0000256" key="1">
    <source>
        <dbReference type="SAM" id="MobiDB-lite"/>
    </source>
</evidence>
<evidence type="ECO:0000313" key="4">
    <source>
        <dbReference type="Proteomes" id="UP000799444"/>
    </source>
</evidence>
<keyword evidence="2" id="KW-0812">Transmembrane</keyword>
<feature type="compositionally biased region" description="Polar residues" evidence="1">
    <location>
        <begin position="47"/>
        <end position="56"/>
    </location>
</feature>
<name>A0A9P4R6S1_9PLEO</name>
<evidence type="ECO:0000256" key="2">
    <source>
        <dbReference type="SAM" id="Phobius"/>
    </source>
</evidence>
<proteinExistence type="predicted"/>
<gene>
    <name evidence="3" type="ORF">EJ04DRAFT_559938</name>
</gene>
<feature type="region of interest" description="Disordered" evidence="1">
    <location>
        <begin position="439"/>
        <end position="476"/>
    </location>
</feature>
<keyword evidence="4" id="KW-1185">Reference proteome</keyword>
<sequence>MSQEESHDRKAKGNANEHSDLSASGTPEIFQLGEGNNSKRHHLEVPPSSNQVTEAGTTKRSESPTGDGDATGLSPTQSSPSATLQQKSSPNISTSFLETDEDGVEHSFVSGTDEDNVEHSFISGTNEDSFVTRADQDDVGDSFLSGTHEDDVEDSFVGGTSEIELLNASDVTNIDLSHIHDNSEQEDIEKPINVSSPVTLPIRSRDLDALLQRECDPTPEEVDDLNRRRLELEHELATEFAESEQRELNCTVGPSLQDIQDRTDSAFIAPGVVVVDPDELDNIIATDTAKYSADASSIALPPSPASTSQIPSPVSNQPVTPAPTEVSNPRPRSSQKRVSFSSPTATIIETPLRKQALIPRAPVSAIKTLPADAIDHVKKPENKENTPMKPRRNASLPDEIEKLRMAVEDLAINSGMGNSIGDISTSSTQSFKMAKMEREETLTSETNIEDSTTRNSRISDAEGVSEIDSGESCPGTDLEEQLALDVADSLECLEYEFNIPGHYVHAFKINFKASSNTTSAMIADYVHQRAEELDADPKAITQLLELFYDNPARFAVRESEKGTIMDDSQHGHAENQATTTEIAREVEHPIFVIVIGLLPMAMASAIIQLVAHYGAKTLNAVMEKLTRLKLGNFQKEKE</sequence>
<protein>
    <submittedName>
        <fullName evidence="3">Uncharacterized protein</fullName>
    </submittedName>
</protein>
<feature type="region of interest" description="Disordered" evidence="1">
    <location>
        <begin position="1"/>
        <end position="154"/>
    </location>
</feature>
<keyword evidence="2" id="KW-0472">Membrane</keyword>
<reference evidence="3" key="1">
    <citation type="journal article" date="2020" name="Stud. Mycol.">
        <title>101 Dothideomycetes genomes: a test case for predicting lifestyles and emergence of pathogens.</title>
        <authorList>
            <person name="Haridas S."/>
            <person name="Albert R."/>
            <person name="Binder M."/>
            <person name="Bloem J."/>
            <person name="Labutti K."/>
            <person name="Salamov A."/>
            <person name="Andreopoulos B."/>
            <person name="Baker S."/>
            <person name="Barry K."/>
            <person name="Bills G."/>
            <person name="Bluhm B."/>
            <person name="Cannon C."/>
            <person name="Castanera R."/>
            <person name="Culley D."/>
            <person name="Daum C."/>
            <person name="Ezra D."/>
            <person name="Gonzalez J."/>
            <person name="Henrissat B."/>
            <person name="Kuo A."/>
            <person name="Liang C."/>
            <person name="Lipzen A."/>
            <person name="Lutzoni F."/>
            <person name="Magnuson J."/>
            <person name="Mondo S."/>
            <person name="Nolan M."/>
            <person name="Ohm R."/>
            <person name="Pangilinan J."/>
            <person name="Park H.-J."/>
            <person name="Ramirez L."/>
            <person name="Alfaro M."/>
            <person name="Sun H."/>
            <person name="Tritt A."/>
            <person name="Yoshinaga Y."/>
            <person name="Zwiers L.-H."/>
            <person name="Turgeon B."/>
            <person name="Goodwin S."/>
            <person name="Spatafora J."/>
            <person name="Crous P."/>
            <person name="Grigoriev I."/>
        </authorList>
    </citation>
    <scope>NUCLEOTIDE SEQUENCE</scope>
    <source>
        <strain evidence="3">CBS 125425</strain>
    </source>
</reference>
<feature type="compositionally biased region" description="Polar residues" evidence="1">
    <location>
        <begin position="309"/>
        <end position="345"/>
    </location>
</feature>
<feature type="compositionally biased region" description="Low complexity" evidence="1">
    <location>
        <begin position="296"/>
        <end position="308"/>
    </location>
</feature>
<dbReference type="OrthoDB" id="3796057at2759"/>